<comment type="similarity">
    <text evidence="1">Belongs to the membrane fusion protein (MFP) (TC 8.A.1) family.</text>
</comment>
<dbReference type="RefSeq" id="WP_089905694.1">
    <property type="nucleotide sequence ID" value="NZ_FOCI01000039.1"/>
</dbReference>
<gene>
    <name evidence="3" type="ORF">SAMN04488003_1393</name>
</gene>
<keyword evidence="4" id="KW-1185">Reference proteome</keyword>
<dbReference type="AlphaFoldDB" id="A0A1H8JJ82"/>
<name>A0A1H8JJ82_9RHOB</name>
<organism evidence="3 4">
    <name type="scientific">Loktanella fryxellensis</name>
    <dbReference type="NCBI Taxonomy" id="245187"/>
    <lineage>
        <taxon>Bacteria</taxon>
        <taxon>Pseudomonadati</taxon>
        <taxon>Pseudomonadota</taxon>
        <taxon>Alphaproteobacteria</taxon>
        <taxon>Rhodobacterales</taxon>
        <taxon>Roseobacteraceae</taxon>
        <taxon>Loktanella</taxon>
    </lineage>
</organism>
<dbReference type="OrthoDB" id="9813967at2"/>
<dbReference type="NCBIfam" id="TIGR01730">
    <property type="entry name" value="RND_mfp"/>
    <property type="match status" value="1"/>
</dbReference>
<keyword evidence="2" id="KW-0732">Signal</keyword>
<sequence length="352" mass="36886">MKNQYTTLRVIAMVAALLCASPSFGEGEAVPVVRTITLAAPSESITRQFFGRVTARETVDLSFEVGGTLERLVPDEGTLVSRGDLLGQLELSGFERSVEQATLALDMARREAERAQTLASRQIGAAARAQDAATARDLAEVALRDAQAALADASLRAPFDGLVAVRMTPAYSAVAPGQPILKLHDMSEVRVEFALPEQVFQQAGDLADVRFSATLPAGRAWPLRLVSFQPATGRVGQSYTVTLAFDGQPPASILPGASVAVTATLPHQGQGMAIPATALLAGNDRGASVLAIVPMGGSLQLREMPVTVGSETGVGLAVEGLPPDTEIVATGVHLLRDGQIVRRFTGLITAEN</sequence>
<dbReference type="InterPro" id="IPR006143">
    <property type="entry name" value="RND_pump_MFP"/>
</dbReference>
<dbReference type="Gene3D" id="2.40.420.20">
    <property type="match status" value="1"/>
</dbReference>
<dbReference type="GO" id="GO:1990281">
    <property type="term" value="C:efflux pump complex"/>
    <property type="evidence" value="ECO:0007669"/>
    <property type="project" value="TreeGrafter"/>
</dbReference>
<proteinExistence type="inferred from homology"/>
<feature type="chain" id="PRO_5011651639" evidence="2">
    <location>
        <begin position="26"/>
        <end position="352"/>
    </location>
</feature>
<dbReference type="GO" id="GO:0015562">
    <property type="term" value="F:efflux transmembrane transporter activity"/>
    <property type="evidence" value="ECO:0007669"/>
    <property type="project" value="TreeGrafter"/>
</dbReference>
<dbReference type="PANTHER" id="PTHR30469:SF20">
    <property type="entry name" value="EFFLUX RND TRANSPORTER PERIPLASMIC ADAPTOR SUBUNIT"/>
    <property type="match status" value="1"/>
</dbReference>
<evidence type="ECO:0000256" key="1">
    <source>
        <dbReference type="ARBA" id="ARBA00009477"/>
    </source>
</evidence>
<accession>A0A1H8JJ82</accession>
<dbReference type="Proteomes" id="UP000199585">
    <property type="component" value="Unassembled WGS sequence"/>
</dbReference>
<evidence type="ECO:0000256" key="2">
    <source>
        <dbReference type="SAM" id="SignalP"/>
    </source>
</evidence>
<dbReference type="Gene3D" id="1.10.287.470">
    <property type="entry name" value="Helix hairpin bin"/>
    <property type="match status" value="1"/>
</dbReference>
<dbReference type="STRING" id="245187.SAMN04488003_1393"/>
<evidence type="ECO:0000313" key="4">
    <source>
        <dbReference type="Proteomes" id="UP000199585"/>
    </source>
</evidence>
<reference evidence="3 4" key="1">
    <citation type="submission" date="2016-10" db="EMBL/GenBank/DDBJ databases">
        <authorList>
            <person name="de Groot N.N."/>
        </authorList>
    </citation>
    <scope>NUCLEOTIDE SEQUENCE [LARGE SCALE GENOMIC DNA]</scope>
    <source>
        <strain evidence="3 4">DSM 16213</strain>
    </source>
</reference>
<protein>
    <submittedName>
        <fullName evidence="3">RND family efflux transporter, MFP subunit</fullName>
    </submittedName>
</protein>
<dbReference type="SUPFAM" id="SSF111369">
    <property type="entry name" value="HlyD-like secretion proteins"/>
    <property type="match status" value="1"/>
</dbReference>
<dbReference type="Gene3D" id="2.40.30.170">
    <property type="match status" value="1"/>
</dbReference>
<evidence type="ECO:0000313" key="3">
    <source>
        <dbReference type="EMBL" id="SEN80843.1"/>
    </source>
</evidence>
<feature type="signal peptide" evidence="2">
    <location>
        <begin position="1"/>
        <end position="25"/>
    </location>
</feature>
<dbReference type="PANTHER" id="PTHR30469">
    <property type="entry name" value="MULTIDRUG RESISTANCE PROTEIN MDTA"/>
    <property type="match status" value="1"/>
</dbReference>
<dbReference type="EMBL" id="FOCI01000039">
    <property type="protein sequence ID" value="SEN80843.1"/>
    <property type="molecule type" value="Genomic_DNA"/>
</dbReference>
<dbReference type="Gene3D" id="2.40.50.100">
    <property type="match status" value="1"/>
</dbReference>